<accession>A0ACC4D4A9</accession>
<keyword evidence="2" id="KW-1185">Reference proteome</keyword>
<comment type="caution">
    <text evidence="1">The sequence shown here is derived from an EMBL/GenBank/DDBJ whole genome shotgun (WGS) entry which is preliminary data.</text>
</comment>
<gene>
    <name evidence="1" type="ORF">D5086_002762</name>
</gene>
<dbReference type="EMBL" id="RCHU02000001">
    <property type="protein sequence ID" value="KAL3611742.1"/>
    <property type="molecule type" value="Genomic_DNA"/>
</dbReference>
<proteinExistence type="predicted"/>
<reference evidence="1 2" key="1">
    <citation type="journal article" date="2024" name="Plant Biotechnol. J.">
        <title>Genome and CRISPR/Cas9 system of a widespread forest tree (Populus alba) in the world.</title>
        <authorList>
            <person name="Liu Y.J."/>
            <person name="Jiang P.F."/>
            <person name="Han X.M."/>
            <person name="Li X.Y."/>
            <person name="Wang H.M."/>
            <person name="Wang Y.J."/>
            <person name="Wang X.X."/>
            <person name="Zeng Q.Y."/>
        </authorList>
    </citation>
    <scope>NUCLEOTIDE SEQUENCE [LARGE SCALE GENOMIC DNA]</scope>
    <source>
        <strain evidence="2">cv. PAL-ZL1</strain>
    </source>
</reference>
<protein>
    <submittedName>
        <fullName evidence="1">Uncharacterized protein</fullName>
    </submittedName>
</protein>
<name>A0ACC4D4A9_POPAL</name>
<dbReference type="Proteomes" id="UP000309997">
    <property type="component" value="Unassembled WGS sequence"/>
</dbReference>
<sequence length="350" mass="39825">MRKAKTTSDVAVMDLTHGVRTRARTLALKKQQGVKASPPSSTAGYLQLRSRRLEKKPPPIPSLHHDSPRRQHHRQGGQNSSKLGQQQRRQQQQQQEEEESPSPNLKSSSGSGQEKERGESKVESREVEENNNSNSKDLGSFGDNVLDIEGRDRSTRESTPCNLTRGTEDARTPGSTTKPANPTESSRRLHNSTRRHIPTAHEMDEFFGPAEEEQLRQFTEKLHSLIADRNVDFWQGVAHFWKILAFSSSSSFHFHVCNFHTLLRKFLQAEVGEGVNDLCKMKKGIHPQMQWISYVTQDGRLMHAMMTKIHHVGNVYHFRAKRQMAESLGQIAKFKRRYGQENAEAEDSAK</sequence>
<organism evidence="1 2">
    <name type="scientific">Populus alba</name>
    <name type="common">White poplar</name>
    <dbReference type="NCBI Taxonomy" id="43335"/>
    <lineage>
        <taxon>Eukaryota</taxon>
        <taxon>Viridiplantae</taxon>
        <taxon>Streptophyta</taxon>
        <taxon>Embryophyta</taxon>
        <taxon>Tracheophyta</taxon>
        <taxon>Spermatophyta</taxon>
        <taxon>Magnoliopsida</taxon>
        <taxon>eudicotyledons</taxon>
        <taxon>Gunneridae</taxon>
        <taxon>Pentapetalae</taxon>
        <taxon>rosids</taxon>
        <taxon>fabids</taxon>
        <taxon>Malpighiales</taxon>
        <taxon>Salicaceae</taxon>
        <taxon>Saliceae</taxon>
        <taxon>Populus</taxon>
    </lineage>
</organism>
<evidence type="ECO:0000313" key="1">
    <source>
        <dbReference type="EMBL" id="KAL3611742.1"/>
    </source>
</evidence>
<evidence type="ECO:0000313" key="2">
    <source>
        <dbReference type="Proteomes" id="UP000309997"/>
    </source>
</evidence>